<evidence type="ECO:0000313" key="1">
    <source>
        <dbReference type="EMBL" id="OCT84144.1"/>
    </source>
</evidence>
<protein>
    <submittedName>
        <fullName evidence="1">Uncharacterized protein</fullName>
    </submittedName>
</protein>
<name>A0A974D235_XENLA</name>
<sequence>MVYNKLVFSGATGKVLNICCSLTSEGTNHYSKGNYYKSVNFLVTSSLAKNKTDVLKGSHDTDLITSK</sequence>
<dbReference type="EMBL" id="CM004472">
    <property type="protein sequence ID" value="OCT84144.1"/>
    <property type="molecule type" value="Genomic_DNA"/>
</dbReference>
<evidence type="ECO:0000313" key="2">
    <source>
        <dbReference type="Proteomes" id="UP000694892"/>
    </source>
</evidence>
<reference evidence="2" key="1">
    <citation type="journal article" date="2016" name="Nature">
        <title>Genome evolution in the allotetraploid frog Xenopus laevis.</title>
        <authorList>
            <person name="Session A.M."/>
            <person name="Uno Y."/>
            <person name="Kwon T."/>
            <person name="Chapman J.A."/>
            <person name="Toyoda A."/>
            <person name="Takahashi S."/>
            <person name="Fukui A."/>
            <person name="Hikosaka A."/>
            <person name="Suzuki A."/>
            <person name="Kondo M."/>
            <person name="van Heeringen S.J."/>
            <person name="Quigley I."/>
            <person name="Heinz S."/>
            <person name="Ogino H."/>
            <person name="Ochi H."/>
            <person name="Hellsten U."/>
            <person name="Lyons J.B."/>
            <person name="Simakov O."/>
            <person name="Putnam N."/>
            <person name="Stites J."/>
            <person name="Kuroki Y."/>
            <person name="Tanaka T."/>
            <person name="Michiue T."/>
            <person name="Watanabe M."/>
            <person name="Bogdanovic O."/>
            <person name="Lister R."/>
            <person name="Georgiou G."/>
            <person name="Paranjpe S.S."/>
            <person name="van Kruijsbergen I."/>
            <person name="Shu S."/>
            <person name="Carlson J."/>
            <person name="Kinoshita T."/>
            <person name="Ohta Y."/>
            <person name="Mawaribuchi S."/>
            <person name="Jenkins J."/>
            <person name="Grimwood J."/>
            <person name="Schmutz J."/>
            <person name="Mitros T."/>
            <person name="Mozaffari S.V."/>
            <person name="Suzuki Y."/>
            <person name="Haramoto Y."/>
            <person name="Yamamoto T.S."/>
            <person name="Takagi C."/>
            <person name="Heald R."/>
            <person name="Miller K."/>
            <person name="Haudenschild C."/>
            <person name="Kitzman J."/>
            <person name="Nakayama T."/>
            <person name="Izutsu Y."/>
            <person name="Robert J."/>
            <person name="Fortriede J."/>
            <person name="Burns K."/>
            <person name="Lotay V."/>
            <person name="Karimi K."/>
            <person name="Yasuoka Y."/>
            <person name="Dichmann D.S."/>
            <person name="Flajnik M.F."/>
            <person name="Houston D.W."/>
            <person name="Shendure J."/>
            <person name="DuPasquier L."/>
            <person name="Vize P.D."/>
            <person name="Zorn A.M."/>
            <person name="Ito M."/>
            <person name="Marcotte E.M."/>
            <person name="Wallingford J.B."/>
            <person name="Ito Y."/>
            <person name="Asashima M."/>
            <person name="Ueno N."/>
            <person name="Matsuda Y."/>
            <person name="Veenstra G.J."/>
            <person name="Fujiyama A."/>
            <person name="Harland R.M."/>
            <person name="Taira M."/>
            <person name="Rokhsar D.S."/>
        </authorList>
    </citation>
    <scope>NUCLEOTIDE SEQUENCE [LARGE SCALE GENOMIC DNA]</scope>
    <source>
        <strain evidence="2">J</strain>
    </source>
</reference>
<dbReference type="Proteomes" id="UP000694892">
    <property type="component" value="Chromosome 4L"/>
</dbReference>
<gene>
    <name evidence="1" type="ORF">XELAEV_18022284mg</name>
</gene>
<organism evidence="1 2">
    <name type="scientific">Xenopus laevis</name>
    <name type="common">African clawed frog</name>
    <dbReference type="NCBI Taxonomy" id="8355"/>
    <lineage>
        <taxon>Eukaryota</taxon>
        <taxon>Metazoa</taxon>
        <taxon>Chordata</taxon>
        <taxon>Craniata</taxon>
        <taxon>Vertebrata</taxon>
        <taxon>Euteleostomi</taxon>
        <taxon>Amphibia</taxon>
        <taxon>Batrachia</taxon>
        <taxon>Anura</taxon>
        <taxon>Pipoidea</taxon>
        <taxon>Pipidae</taxon>
        <taxon>Xenopodinae</taxon>
        <taxon>Xenopus</taxon>
        <taxon>Xenopus</taxon>
    </lineage>
</organism>
<dbReference type="AlphaFoldDB" id="A0A974D235"/>
<accession>A0A974D235</accession>
<proteinExistence type="predicted"/>